<gene>
    <name evidence="1" type="ORF">K3G42_018146</name>
</gene>
<organism evidence="1 2">
    <name type="scientific">Sphaerodactylus townsendi</name>
    <dbReference type="NCBI Taxonomy" id="933632"/>
    <lineage>
        <taxon>Eukaryota</taxon>
        <taxon>Metazoa</taxon>
        <taxon>Chordata</taxon>
        <taxon>Craniata</taxon>
        <taxon>Vertebrata</taxon>
        <taxon>Euteleostomi</taxon>
        <taxon>Lepidosauria</taxon>
        <taxon>Squamata</taxon>
        <taxon>Bifurcata</taxon>
        <taxon>Gekkota</taxon>
        <taxon>Sphaerodactylidae</taxon>
        <taxon>Sphaerodactylus</taxon>
    </lineage>
</organism>
<dbReference type="EMBL" id="CM037616">
    <property type="protein sequence ID" value="KAH7992015.1"/>
    <property type="molecule type" value="Genomic_DNA"/>
</dbReference>
<evidence type="ECO:0000313" key="2">
    <source>
        <dbReference type="Proteomes" id="UP000827872"/>
    </source>
</evidence>
<keyword evidence="2" id="KW-1185">Reference proteome</keyword>
<proteinExistence type="predicted"/>
<protein>
    <submittedName>
        <fullName evidence="1">Uncharacterized protein</fullName>
    </submittedName>
</protein>
<accession>A0ACB8EHN2</accession>
<comment type="caution">
    <text evidence="1">The sequence shown here is derived from an EMBL/GenBank/DDBJ whole genome shotgun (WGS) entry which is preliminary data.</text>
</comment>
<reference evidence="1" key="1">
    <citation type="submission" date="2021-08" db="EMBL/GenBank/DDBJ databases">
        <title>The first chromosome-level gecko genome reveals the dynamic sex chromosomes of Neotropical dwarf geckos (Sphaerodactylidae: Sphaerodactylus).</title>
        <authorList>
            <person name="Pinto B.J."/>
            <person name="Keating S.E."/>
            <person name="Gamble T."/>
        </authorList>
    </citation>
    <scope>NUCLEOTIDE SEQUENCE</scope>
    <source>
        <strain evidence="1">TG3544</strain>
    </source>
</reference>
<sequence length="192" mass="20310">MNSEQRKIRNNYLFMKKCVASNPIVPIQQEWLTSMLTLVPQHLMEGKDQEKLVKQLLAEVTTDYELSMKRYMASSFSSEPRPPHPALNPAPVPSGALLPSSCNEAGPGRDVAAVSRSAACPRSALLVVPQARAGHIAAAAGARGCVARPRPAAAGARSCAGARPVKSGEEPPGSPGHPRSRMNGERAASILA</sequence>
<dbReference type="Proteomes" id="UP000827872">
    <property type="component" value="Linkage Group LG03"/>
</dbReference>
<evidence type="ECO:0000313" key="1">
    <source>
        <dbReference type="EMBL" id="KAH7992015.1"/>
    </source>
</evidence>
<name>A0ACB8EHN2_9SAUR</name>